<evidence type="ECO:0008006" key="3">
    <source>
        <dbReference type="Google" id="ProtNLM"/>
    </source>
</evidence>
<gene>
    <name evidence="1" type="ORF">VaNZ11_006808</name>
</gene>
<evidence type="ECO:0000313" key="2">
    <source>
        <dbReference type="Proteomes" id="UP001165090"/>
    </source>
</evidence>
<dbReference type="CDD" id="cd09272">
    <property type="entry name" value="RNase_HI_RT_Ty1"/>
    <property type="match status" value="1"/>
</dbReference>
<reference evidence="1 2" key="1">
    <citation type="journal article" date="2023" name="IScience">
        <title>Expanded male sex-determining region conserved during the evolution of homothallism in the green alga Volvox.</title>
        <authorList>
            <person name="Yamamoto K."/>
            <person name="Matsuzaki R."/>
            <person name="Mahakham W."/>
            <person name="Heman W."/>
            <person name="Sekimoto H."/>
            <person name="Kawachi M."/>
            <person name="Minakuchi Y."/>
            <person name="Toyoda A."/>
            <person name="Nozaki H."/>
        </authorList>
    </citation>
    <scope>NUCLEOTIDE SEQUENCE [LARGE SCALE GENOMIC DNA]</scope>
    <source>
        <strain evidence="1 2">NIES-4468</strain>
    </source>
</reference>
<name>A0ABQ5S1I0_9CHLO</name>
<sequence>MRRSPTCWCTWTTSSSTLKTKYSTAVKTAIGKAFKIRDLGEAKVFLGMEISRGVNGEVKLSQRRYIKELSQRRYIKELLQRRYIKELSQRRYIKELLQRRYIKELSQRRYIKELLQRHQLVNAKPRTTPLPPGSRVLPAEDDNKELADSTKYRALDGELNYLATSTRPDIAQAISILARFMGKPSKVHMGVALGVLQYLAGTKELGLCLGDGDLAMASYSDSYWISNPATRRSTTGYMFLLGGAPISWNSHLQRTVAALTVEAEYQATAADVRETLWLRKLAGDLGLGTQAIEIRTDSQGATSIGNNPITSVHSNHIDVQHHLVRERASRKEVVLSHCSSEDMVAVVLREALGEIKFRKCIVAMGLAG</sequence>
<dbReference type="EMBL" id="BSDZ01000016">
    <property type="protein sequence ID" value="GLI63737.1"/>
    <property type="molecule type" value="Genomic_DNA"/>
</dbReference>
<dbReference type="Proteomes" id="UP001165090">
    <property type="component" value="Unassembled WGS sequence"/>
</dbReference>
<dbReference type="PANTHER" id="PTHR11439:SF483">
    <property type="entry name" value="PEPTIDE SYNTHASE GLIP-LIKE, PUTATIVE (AFU_ORTHOLOGUE AFUA_3G12920)-RELATED"/>
    <property type="match status" value="1"/>
</dbReference>
<evidence type="ECO:0000313" key="1">
    <source>
        <dbReference type="EMBL" id="GLI63737.1"/>
    </source>
</evidence>
<proteinExistence type="predicted"/>
<comment type="caution">
    <text evidence="1">The sequence shown here is derived from an EMBL/GenBank/DDBJ whole genome shotgun (WGS) entry which is preliminary data.</text>
</comment>
<organism evidence="1 2">
    <name type="scientific">Volvox africanus</name>
    <dbReference type="NCBI Taxonomy" id="51714"/>
    <lineage>
        <taxon>Eukaryota</taxon>
        <taxon>Viridiplantae</taxon>
        <taxon>Chlorophyta</taxon>
        <taxon>core chlorophytes</taxon>
        <taxon>Chlorophyceae</taxon>
        <taxon>CS clade</taxon>
        <taxon>Chlamydomonadales</taxon>
        <taxon>Volvocaceae</taxon>
        <taxon>Volvox</taxon>
    </lineage>
</organism>
<keyword evidence="2" id="KW-1185">Reference proteome</keyword>
<accession>A0ABQ5S1I0</accession>
<protein>
    <recommendedName>
        <fullName evidence="3">Reverse transcriptase Ty1/copia-type domain-containing protein</fullName>
    </recommendedName>
</protein>
<dbReference type="PANTHER" id="PTHR11439">
    <property type="entry name" value="GAG-POL-RELATED RETROTRANSPOSON"/>
    <property type="match status" value="1"/>
</dbReference>